<name>A0AAV3AHG0_PYXAD</name>
<protein>
    <submittedName>
        <fullName evidence="2">Uncharacterized protein</fullName>
    </submittedName>
</protein>
<feature type="compositionally biased region" description="Polar residues" evidence="1">
    <location>
        <begin position="79"/>
        <end position="89"/>
    </location>
</feature>
<accession>A0AAV3AHG0</accession>
<keyword evidence="3" id="KW-1185">Reference proteome</keyword>
<evidence type="ECO:0000256" key="1">
    <source>
        <dbReference type="SAM" id="MobiDB-lite"/>
    </source>
</evidence>
<feature type="compositionally biased region" description="Polar residues" evidence="1">
    <location>
        <begin position="24"/>
        <end position="40"/>
    </location>
</feature>
<evidence type="ECO:0000313" key="2">
    <source>
        <dbReference type="EMBL" id="DBA22342.1"/>
    </source>
</evidence>
<dbReference type="Proteomes" id="UP001181693">
    <property type="component" value="Unassembled WGS sequence"/>
</dbReference>
<sequence>MSAYHWEARRKQHVLDQRRANLENMKSNTVQPPAHSSKQIKNTKEKKTVSDKHCKHCNQGTYNPISNSDDDYSAKTKNRYNSVQYNQQW</sequence>
<gene>
    <name evidence="2" type="ORF">GDO54_013378</name>
</gene>
<evidence type="ECO:0000313" key="3">
    <source>
        <dbReference type="Proteomes" id="UP001181693"/>
    </source>
</evidence>
<proteinExistence type="predicted"/>
<dbReference type="AlphaFoldDB" id="A0AAV3AHG0"/>
<organism evidence="2 3">
    <name type="scientific">Pyxicephalus adspersus</name>
    <name type="common">African bullfrog</name>
    <dbReference type="NCBI Taxonomy" id="30357"/>
    <lineage>
        <taxon>Eukaryota</taxon>
        <taxon>Metazoa</taxon>
        <taxon>Chordata</taxon>
        <taxon>Craniata</taxon>
        <taxon>Vertebrata</taxon>
        <taxon>Euteleostomi</taxon>
        <taxon>Amphibia</taxon>
        <taxon>Batrachia</taxon>
        <taxon>Anura</taxon>
        <taxon>Neobatrachia</taxon>
        <taxon>Ranoidea</taxon>
        <taxon>Pyxicephalidae</taxon>
        <taxon>Pyxicephalinae</taxon>
        <taxon>Pyxicephalus</taxon>
    </lineage>
</organism>
<reference evidence="2" key="1">
    <citation type="thesis" date="2020" institute="ProQuest LLC" country="789 East Eisenhower Parkway, Ann Arbor, MI, USA">
        <title>Comparative Genomics and Chromosome Evolution.</title>
        <authorList>
            <person name="Mudd A.B."/>
        </authorList>
    </citation>
    <scope>NUCLEOTIDE SEQUENCE</scope>
    <source>
        <strain evidence="2">1538</strain>
        <tissue evidence="2">Blood</tissue>
    </source>
</reference>
<feature type="region of interest" description="Disordered" evidence="1">
    <location>
        <begin position="21"/>
        <end position="89"/>
    </location>
</feature>
<dbReference type="EMBL" id="DYDO01000006">
    <property type="protein sequence ID" value="DBA22341.1"/>
    <property type="molecule type" value="Genomic_DNA"/>
</dbReference>
<dbReference type="EMBL" id="DYDO01000006">
    <property type="protein sequence ID" value="DBA22343.1"/>
    <property type="molecule type" value="Genomic_DNA"/>
</dbReference>
<feature type="compositionally biased region" description="Basic and acidic residues" evidence="1">
    <location>
        <begin position="42"/>
        <end position="52"/>
    </location>
</feature>
<dbReference type="EMBL" id="DYDO01000006">
    <property type="protein sequence ID" value="DBA22342.1"/>
    <property type="molecule type" value="Genomic_DNA"/>
</dbReference>
<comment type="caution">
    <text evidence="2">The sequence shown here is derived from an EMBL/GenBank/DDBJ whole genome shotgun (WGS) entry which is preliminary data.</text>
</comment>
<feature type="compositionally biased region" description="Polar residues" evidence="1">
    <location>
        <begin position="58"/>
        <end position="67"/>
    </location>
</feature>